<dbReference type="SUPFAM" id="SSF47413">
    <property type="entry name" value="lambda repressor-like DNA-binding domains"/>
    <property type="match status" value="1"/>
</dbReference>
<evidence type="ECO:0000259" key="1">
    <source>
        <dbReference type="PROSITE" id="PS50943"/>
    </source>
</evidence>
<dbReference type="GO" id="GO:0003677">
    <property type="term" value="F:DNA binding"/>
    <property type="evidence" value="ECO:0007669"/>
    <property type="project" value="InterPro"/>
</dbReference>
<feature type="domain" description="HTH cro/C1-type" evidence="1">
    <location>
        <begin position="17"/>
        <end position="70"/>
    </location>
</feature>
<dbReference type="Proteomes" id="UP000193942">
    <property type="component" value="Unassembled WGS sequence"/>
</dbReference>
<organism evidence="2 3">
    <name type="scientific">Escherichia coli TA447</name>
    <dbReference type="NCBI Taxonomy" id="656447"/>
    <lineage>
        <taxon>Bacteria</taxon>
        <taxon>Pseudomonadati</taxon>
        <taxon>Pseudomonadota</taxon>
        <taxon>Gammaproteobacteria</taxon>
        <taxon>Enterobacterales</taxon>
        <taxon>Enterobacteriaceae</taxon>
        <taxon>Escherichia</taxon>
    </lineage>
</organism>
<reference evidence="2 3" key="1">
    <citation type="submission" date="2010-04" db="EMBL/GenBank/DDBJ databases">
        <title>The Genome Sequence of Escherichia coli TA447.</title>
        <authorList>
            <consortium name="The Broad Institute Genome Sequencing Platform"/>
            <consortium name="The Broad Institute Genome Sequencing Center for Infectious Disease"/>
            <person name="Feldgarden M."/>
            <person name="Gordon D.M."/>
            <person name="Johnson J.R."/>
            <person name="Johnston B.D."/>
            <person name="Young S."/>
            <person name="Zeng Q."/>
            <person name="Koehrsen M."/>
            <person name="Alvarado L."/>
            <person name="Berlin A.M."/>
            <person name="Borenstein D."/>
            <person name="Chapman S.B."/>
            <person name="Chen Z."/>
            <person name="Engels R."/>
            <person name="Freedman E."/>
            <person name="Gellesch M."/>
            <person name="Goldberg J."/>
            <person name="Griggs A."/>
            <person name="Gujja S."/>
            <person name="Heilman E.R."/>
            <person name="Heiman D.I."/>
            <person name="Hepburn T.A."/>
            <person name="Howarth C."/>
            <person name="Jen D."/>
            <person name="Larson L."/>
            <person name="Mehta T."/>
            <person name="Park D."/>
            <person name="Pearson M."/>
            <person name="Richards J."/>
            <person name="Roberts A."/>
            <person name="Saif S."/>
            <person name="Shea T.D."/>
            <person name="Shenoy N."/>
            <person name="Sisk P."/>
            <person name="Stolte C."/>
            <person name="Sykes S.N."/>
            <person name="Walk T."/>
            <person name="White J."/>
            <person name="Yandava C."/>
            <person name="Haas B."/>
            <person name="Henn M.R."/>
            <person name="Nusbaum C."/>
            <person name="Birren B."/>
        </authorList>
    </citation>
    <scope>NUCLEOTIDE SEQUENCE [LARGE SCALE GENOMIC DNA]</scope>
    <source>
        <strain evidence="2 3">TA447</strain>
    </source>
</reference>
<sequence>MNRELYVMADSKRAERIRKAILDHGTYEEVADKTGINVRTLVRIATAKTEPKFSDVIEIARITGTDLNTLAHGDALAVKEDATERKLITSADGYTDKETTDAHNFIIWNIRTLDKQDIISLARQVSALSSYSYSAKMLTRKLITGDEQ</sequence>
<dbReference type="Pfam" id="PF01381">
    <property type="entry name" value="HTH_3"/>
    <property type="match status" value="1"/>
</dbReference>
<dbReference type="SMART" id="SM00530">
    <property type="entry name" value="HTH_XRE"/>
    <property type="match status" value="1"/>
</dbReference>
<dbReference type="InterPro" id="IPR001387">
    <property type="entry name" value="Cro/C1-type_HTH"/>
</dbReference>
<protein>
    <submittedName>
        <fullName evidence="2">Putative helix-turn-helix protein</fullName>
    </submittedName>
</protein>
<dbReference type="CDD" id="cd00093">
    <property type="entry name" value="HTH_XRE"/>
    <property type="match status" value="1"/>
</dbReference>
<accession>A0A1X3J202</accession>
<dbReference type="Gene3D" id="1.10.260.40">
    <property type="entry name" value="lambda repressor-like DNA-binding domains"/>
    <property type="match status" value="1"/>
</dbReference>
<dbReference type="AlphaFoldDB" id="A0A1X3J202"/>
<dbReference type="PROSITE" id="PS50943">
    <property type="entry name" value="HTH_CROC1"/>
    <property type="match status" value="1"/>
</dbReference>
<proteinExistence type="predicted"/>
<comment type="caution">
    <text evidence="2">The sequence shown here is derived from an EMBL/GenBank/DDBJ whole genome shotgun (WGS) entry which is preliminary data.</text>
</comment>
<dbReference type="EMBL" id="ADIZ01000017">
    <property type="protein sequence ID" value="OSK94690.1"/>
    <property type="molecule type" value="Genomic_DNA"/>
</dbReference>
<dbReference type="InterPro" id="IPR010982">
    <property type="entry name" value="Lambda_DNA-bd_dom_sf"/>
</dbReference>
<evidence type="ECO:0000313" key="2">
    <source>
        <dbReference type="EMBL" id="OSK94690.1"/>
    </source>
</evidence>
<evidence type="ECO:0000313" key="3">
    <source>
        <dbReference type="Proteomes" id="UP000193942"/>
    </source>
</evidence>
<gene>
    <name evidence="2" type="ORF">ECXG_03555</name>
</gene>
<name>A0A1X3J202_ECOLX</name>